<gene>
    <name evidence="2" type="ORF">H9Q16_04530</name>
</gene>
<dbReference type="Pfam" id="PF09945">
    <property type="entry name" value="DUF2177"/>
    <property type="match status" value="1"/>
</dbReference>
<dbReference type="Proteomes" id="UP000635142">
    <property type="component" value="Unassembled WGS sequence"/>
</dbReference>
<reference evidence="2" key="1">
    <citation type="submission" date="2020-08" db="EMBL/GenBank/DDBJ databases">
        <title>Sulfitobacter aestuariivivens sp. nov., isolated from a tidal flat.</title>
        <authorList>
            <person name="Park S."/>
            <person name="Yoon J.-H."/>
        </authorList>
    </citation>
    <scope>NUCLEOTIDE SEQUENCE</scope>
    <source>
        <strain evidence="2">TSTF-M16</strain>
    </source>
</reference>
<comment type="caution">
    <text evidence="2">The sequence shown here is derived from an EMBL/GenBank/DDBJ whole genome shotgun (WGS) entry which is preliminary data.</text>
</comment>
<evidence type="ECO:0000313" key="3">
    <source>
        <dbReference type="Proteomes" id="UP000635142"/>
    </source>
</evidence>
<proteinExistence type="predicted"/>
<feature type="transmembrane region" description="Helical" evidence="1">
    <location>
        <begin position="5"/>
        <end position="25"/>
    </location>
</feature>
<dbReference type="EMBL" id="JACTAG010000001">
    <property type="protein sequence ID" value="MBD3663180.1"/>
    <property type="molecule type" value="Genomic_DNA"/>
</dbReference>
<evidence type="ECO:0000313" key="2">
    <source>
        <dbReference type="EMBL" id="MBD3663180.1"/>
    </source>
</evidence>
<accession>A0A927D157</accession>
<dbReference type="AlphaFoldDB" id="A0A927D157"/>
<feature type="transmembrane region" description="Helical" evidence="1">
    <location>
        <begin position="73"/>
        <end position="91"/>
    </location>
</feature>
<keyword evidence="1" id="KW-0472">Membrane</keyword>
<keyword evidence="3" id="KW-1185">Reference proteome</keyword>
<keyword evidence="1" id="KW-0812">Transmembrane</keyword>
<evidence type="ECO:0000256" key="1">
    <source>
        <dbReference type="SAM" id="Phobius"/>
    </source>
</evidence>
<feature type="transmembrane region" description="Helical" evidence="1">
    <location>
        <begin position="111"/>
        <end position="132"/>
    </location>
</feature>
<name>A0A927D157_9RHOB</name>
<sequence length="133" mass="14696">MTLVILYIATFGIFLAIDFLGLSYIVKPVFDRHVGDLLLEDIRMVPAFAFYAFYAAVLLWFVSVPALSQDKSLLWVMGNAALFGAAAYGTYEFTSFAVMKDWSWEMVATDVTWGTFLTAVSAAGGVWLARLIG</sequence>
<feature type="transmembrane region" description="Helical" evidence="1">
    <location>
        <begin position="45"/>
        <end position="66"/>
    </location>
</feature>
<dbReference type="InterPro" id="IPR018687">
    <property type="entry name" value="DUF2177_membr"/>
</dbReference>
<organism evidence="2 3">
    <name type="scientific">Sulfitobacter aestuariivivens</name>
    <dbReference type="NCBI Taxonomy" id="2766981"/>
    <lineage>
        <taxon>Bacteria</taxon>
        <taxon>Pseudomonadati</taxon>
        <taxon>Pseudomonadota</taxon>
        <taxon>Alphaproteobacteria</taxon>
        <taxon>Rhodobacterales</taxon>
        <taxon>Roseobacteraceae</taxon>
        <taxon>Sulfitobacter</taxon>
    </lineage>
</organism>
<protein>
    <submittedName>
        <fullName evidence="2">DUF2177 family protein</fullName>
    </submittedName>
</protein>
<keyword evidence="1" id="KW-1133">Transmembrane helix</keyword>
<dbReference type="RefSeq" id="WP_191074158.1">
    <property type="nucleotide sequence ID" value="NZ_JACTAG010000001.1"/>
</dbReference>